<dbReference type="EnsemblMetazoa" id="GPAI029263-RA">
    <property type="protein sequence ID" value="GPAI029263-PA"/>
    <property type="gene ID" value="GPAI029263"/>
</dbReference>
<dbReference type="VEuPathDB" id="VectorBase:GPAI029263"/>
<proteinExistence type="predicted"/>
<reference evidence="2" key="2">
    <citation type="submission" date="2020-05" db="UniProtKB">
        <authorList>
            <consortium name="EnsemblMetazoa"/>
        </authorList>
    </citation>
    <scope>IDENTIFICATION</scope>
    <source>
        <strain evidence="2">IAEA</strain>
    </source>
</reference>
<feature type="region of interest" description="Disordered" evidence="1">
    <location>
        <begin position="52"/>
        <end position="105"/>
    </location>
</feature>
<evidence type="ECO:0000313" key="2">
    <source>
        <dbReference type="EnsemblMetazoa" id="GPAI029263-PA"/>
    </source>
</evidence>
<sequence length="129" mass="14483">MKSIKLIYNWLVVTTILRKKQLHSGLYNTSGKGGTVPLLNLVNEENMRCKSYKTLPSEPPFSPHEDNDTINSSSIKMPTSNAKTNEEQPLSSEQPNTSTSPNGELTNSITKLFFLGDGRQTFLWLLPER</sequence>
<dbReference type="Proteomes" id="UP000092445">
    <property type="component" value="Unassembled WGS sequence"/>
</dbReference>
<evidence type="ECO:0000313" key="3">
    <source>
        <dbReference type="Proteomes" id="UP000092445"/>
    </source>
</evidence>
<reference evidence="3" key="1">
    <citation type="submission" date="2014-03" db="EMBL/GenBank/DDBJ databases">
        <authorList>
            <person name="Aksoy S."/>
            <person name="Warren W."/>
            <person name="Wilson R.K."/>
        </authorList>
    </citation>
    <scope>NUCLEOTIDE SEQUENCE [LARGE SCALE GENOMIC DNA]</scope>
    <source>
        <strain evidence="3">IAEA</strain>
    </source>
</reference>
<keyword evidence="3" id="KW-1185">Reference proteome</keyword>
<organism evidence="2 3">
    <name type="scientific">Glossina pallidipes</name>
    <name type="common">Tsetse fly</name>
    <dbReference type="NCBI Taxonomy" id="7398"/>
    <lineage>
        <taxon>Eukaryota</taxon>
        <taxon>Metazoa</taxon>
        <taxon>Ecdysozoa</taxon>
        <taxon>Arthropoda</taxon>
        <taxon>Hexapoda</taxon>
        <taxon>Insecta</taxon>
        <taxon>Pterygota</taxon>
        <taxon>Neoptera</taxon>
        <taxon>Endopterygota</taxon>
        <taxon>Diptera</taxon>
        <taxon>Brachycera</taxon>
        <taxon>Muscomorpha</taxon>
        <taxon>Hippoboscoidea</taxon>
        <taxon>Glossinidae</taxon>
        <taxon>Glossina</taxon>
    </lineage>
</organism>
<accession>A0A1A9ZYW3</accession>
<dbReference type="AlphaFoldDB" id="A0A1A9ZYW3"/>
<name>A0A1A9ZYW3_GLOPL</name>
<protein>
    <submittedName>
        <fullName evidence="2">Uncharacterized protein</fullName>
    </submittedName>
</protein>
<evidence type="ECO:0000256" key="1">
    <source>
        <dbReference type="SAM" id="MobiDB-lite"/>
    </source>
</evidence>
<feature type="compositionally biased region" description="Polar residues" evidence="1">
    <location>
        <begin position="69"/>
        <end position="105"/>
    </location>
</feature>